<evidence type="ECO:0000313" key="2">
    <source>
        <dbReference type="Proteomes" id="UP000184196"/>
    </source>
</evidence>
<gene>
    <name evidence="1" type="ORF">SAMN02745218_01126</name>
</gene>
<keyword evidence="2" id="KW-1185">Reference proteome</keyword>
<protein>
    <submittedName>
        <fullName evidence="1">Uncharacterized protein</fullName>
    </submittedName>
</protein>
<evidence type="ECO:0000313" key="1">
    <source>
        <dbReference type="EMBL" id="SHE95576.1"/>
    </source>
</evidence>
<name>A0A1M4XQD6_9FIRM</name>
<sequence>MEKDVYRGAEIIERRRLKDLRPYVDELLREGFKKIKSPRFIVFLKHPERDDWAVVTKSSVRDEYILIRGGLDFMFGLKRKTLSYRGCTKLCGNDCPVFKASLSGLGHKIRPS</sequence>
<dbReference type="AlphaFoldDB" id="A0A1M4XQD6"/>
<accession>A0A1M4XQD6</accession>
<dbReference type="Proteomes" id="UP000184196">
    <property type="component" value="Unassembled WGS sequence"/>
</dbReference>
<organism evidence="1 2">
    <name type="scientific">Desulfofundulus australicus DSM 11792</name>
    <dbReference type="NCBI Taxonomy" id="1121425"/>
    <lineage>
        <taxon>Bacteria</taxon>
        <taxon>Bacillati</taxon>
        <taxon>Bacillota</taxon>
        <taxon>Clostridia</taxon>
        <taxon>Eubacteriales</taxon>
        <taxon>Peptococcaceae</taxon>
        <taxon>Desulfofundulus</taxon>
    </lineage>
</organism>
<reference evidence="2" key="1">
    <citation type="submission" date="2016-11" db="EMBL/GenBank/DDBJ databases">
        <authorList>
            <person name="Varghese N."/>
            <person name="Submissions S."/>
        </authorList>
    </citation>
    <scope>NUCLEOTIDE SEQUENCE [LARGE SCALE GENOMIC DNA]</scope>
    <source>
        <strain evidence="2">DSM 11792</strain>
    </source>
</reference>
<proteinExistence type="predicted"/>
<dbReference type="EMBL" id="FQUW01000012">
    <property type="protein sequence ID" value="SHE95576.1"/>
    <property type="molecule type" value="Genomic_DNA"/>
</dbReference>